<evidence type="ECO:0000256" key="5">
    <source>
        <dbReference type="ARBA" id="ARBA00022840"/>
    </source>
</evidence>
<dbReference type="InterPro" id="IPR011611">
    <property type="entry name" value="PfkB_dom"/>
</dbReference>
<sequence length="306" mass="31228">MTDFLVIGECVADIVRVPGLPDVTHPGGSPANVAYGLARLGRSTALLTEVGADREGALIRDRLVAAGVEVLADGRPEVTTPTAVVTLDEQGRASYDFDIRWTLRPTEPPAGIRHVHLGSIAAVAEPGAAAVLELAARLRSGATVSYDPNVRPALLGPHPAAVAAVERCVALADLVKASDEDLEWLYPGEPLRAVAKRWLGLGPAAVFVTLGGEGATAFTATQEVHGAPVRTEVADTVGAGDSFMSAALDSLAGLGLLGADARPALAALHDVTLAAVLRHAATAAALTVSRPGANPPDTAELRAALG</sequence>
<dbReference type="InterPro" id="IPR029056">
    <property type="entry name" value="Ribokinase-like"/>
</dbReference>
<dbReference type="Gene3D" id="3.40.1190.20">
    <property type="match status" value="1"/>
</dbReference>
<accession>A0ABS2TTQ7</accession>
<gene>
    <name evidence="8" type="ORF">ITX44_17785</name>
</gene>
<dbReference type="Pfam" id="PF00294">
    <property type="entry name" value="PfkB"/>
    <property type="match status" value="1"/>
</dbReference>
<evidence type="ECO:0000256" key="2">
    <source>
        <dbReference type="ARBA" id="ARBA00022679"/>
    </source>
</evidence>
<dbReference type="SUPFAM" id="SSF53613">
    <property type="entry name" value="Ribokinase-like"/>
    <property type="match status" value="1"/>
</dbReference>
<name>A0ABS2TTQ7_9ACTN</name>
<keyword evidence="2 6" id="KW-0808">Transferase</keyword>
<dbReference type="PANTHER" id="PTHR43085">
    <property type="entry name" value="HEXOKINASE FAMILY MEMBER"/>
    <property type="match status" value="1"/>
</dbReference>
<keyword evidence="9" id="KW-1185">Reference proteome</keyword>
<dbReference type="EMBL" id="JADKYB010000008">
    <property type="protein sequence ID" value="MBM9506371.1"/>
    <property type="molecule type" value="Genomic_DNA"/>
</dbReference>
<dbReference type="PROSITE" id="PS00583">
    <property type="entry name" value="PFKB_KINASES_1"/>
    <property type="match status" value="1"/>
</dbReference>
<evidence type="ECO:0000256" key="3">
    <source>
        <dbReference type="ARBA" id="ARBA00022741"/>
    </source>
</evidence>
<keyword evidence="5" id="KW-0067">ATP-binding</keyword>
<keyword evidence="3" id="KW-0547">Nucleotide-binding</keyword>
<dbReference type="GO" id="GO:0016301">
    <property type="term" value="F:kinase activity"/>
    <property type="evidence" value="ECO:0007669"/>
    <property type="project" value="UniProtKB-KW"/>
</dbReference>
<comment type="caution">
    <text evidence="8">The sequence shown here is derived from an EMBL/GenBank/DDBJ whole genome shotgun (WGS) entry which is preliminary data.</text>
</comment>
<proteinExistence type="inferred from homology"/>
<evidence type="ECO:0000256" key="1">
    <source>
        <dbReference type="ARBA" id="ARBA00010688"/>
    </source>
</evidence>
<evidence type="ECO:0000313" key="8">
    <source>
        <dbReference type="EMBL" id="MBM9506371.1"/>
    </source>
</evidence>
<reference evidence="8 9" key="1">
    <citation type="submission" date="2021-01" db="EMBL/GenBank/DDBJ databases">
        <title>Streptomyces acididurans sp. nov., isolated from a peat swamp forest soil.</title>
        <authorList>
            <person name="Chantavorakit T."/>
            <person name="Duangmal K."/>
        </authorList>
    </citation>
    <scope>NUCLEOTIDE SEQUENCE [LARGE SCALE GENOMIC DNA]</scope>
    <source>
        <strain evidence="8 9">KK5PA1</strain>
    </source>
</reference>
<evidence type="ECO:0000313" key="9">
    <source>
        <dbReference type="Proteomes" id="UP000749040"/>
    </source>
</evidence>
<dbReference type="InterPro" id="IPR002139">
    <property type="entry name" value="Ribo/fructo_kinase"/>
</dbReference>
<protein>
    <submittedName>
        <fullName evidence="8">Carbohydrate kinase</fullName>
    </submittedName>
</protein>
<dbReference type="InterPro" id="IPR050306">
    <property type="entry name" value="PfkB_Carbo_kinase"/>
</dbReference>
<dbReference type="PRINTS" id="PR00990">
    <property type="entry name" value="RIBOKINASE"/>
</dbReference>
<dbReference type="Proteomes" id="UP000749040">
    <property type="component" value="Unassembled WGS sequence"/>
</dbReference>
<evidence type="ECO:0000256" key="4">
    <source>
        <dbReference type="ARBA" id="ARBA00022777"/>
    </source>
</evidence>
<keyword evidence="4 6" id="KW-0418">Kinase</keyword>
<comment type="similarity">
    <text evidence="1 6">Belongs to the carbohydrate kinase PfkB family.</text>
</comment>
<dbReference type="CDD" id="cd01167">
    <property type="entry name" value="bac_FRK"/>
    <property type="match status" value="1"/>
</dbReference>
<dbReference type="PANTHER" id="PTHR43085:SF1">
    <property type="entry name" value="PSEUDOURIDINE KINASE-RELATED"/>
    <property type="match status" value="1"/>
</dbReference>
<dbReference type="InterPro" id="IPR002173">
    <property type="entry name" value="Carboh/pur_kinase_PfkB_CS"/>
</dbReference>
<evidence type="ECO:0000259" key="7">
    <source>
        <dbReference type="Pfam" id="PF00294"/>
    </source>
</evidence>
<evidence type="ECO:0000256" key="6">
    <source>
        <dbReference type="RuleBase" id="RU003704"/>
    </source>
</evidence>
<dbReference type="PROSITE" id="PS00584">
    <property type="entry name" value="PFKB_KINASES_2"/>
    <property type="match status" value="1"/>
</dbReference>
<dbReference type="RefSeq" id="WP_205358208.1">
    <property type="nucleotide sequence ID" value="NZ_JADKYB010000008.1"/>
</dbReference>
<feature type="domain" description="Carbohydrate kinase PfkB" evidence="7">
    <location>
        <begin position="2"/>
        <end position="296"/>
    </location>
</feature>
<organism evidence="8 9">
    <name type="scientific">Actinacidiphila acididurans</name>
    <dbReference type="NCBI Taxonomy" id="2784346"/>
    <lineage>
        <taxon>Bacteria</taxon>
        <taxon>Bacillati</taxon>
        <taxon>Actinomycetota</taxon>
        <taxon>Actinomycetes</taxon>
        <taxon>Kitasatosporales</taxon>
        <taxon>Streptomycetaceae</taxon>
        <taxon>Actinacidiphila</taxon>
    </lineage>
</organism>